<evidence type="ECO:0000256" key="2">
    <source>
        <dbReference type="SAM" id="SignalP"/>
    </source>
</evidence>
<dbReference type="Proteomes" id="UP001163846">
    <property type="component" value="Unassembled WGS sequence"/>
</dbReference>
<gene>
    <name evidence="3" type="ORF">F5878DRAFT_727310</name>
</gene>
<evidence type="ECO:0000313" key="4">
    <source>
        <dbReference type="Proteomes" id="UP001163846"/>
    </source>
</evidence>
<feature type="region of interest" description="Disordered" evidence="1">
    <location>
        <begin position="28"/>
        <end position="49"/>
    </location>
</feature>
<keyword evidence="2" id="KW-0732">Signal</keyword>
<sequence>MTRLVTVFYLSLLFPVYVIATPIAMTAGQRTSAQDTSHTTPTERPTTSQKKVYVGEYAVEATLWTSYDDSEDDDTSENGVADDNGLKRITDNSLQRAADNSLQRAADNSLKKVEGNHSERVADNSLKKVEGNHSERVADNSLKRVEGNRSERVADIRSERVADIRSEMVADSSLKRIAANSSKRVAGKKSEKSADNISDQVADKFRNTLELLLPWSLRMRRLVEFEYNPWRQPDEPLSNVRVAEMEKALWQESMSFQVTKLTSMVGAPSGDKHTDFYYRIDIRMYPAKLRTKIYHSYDEHTFYLKKTVFDAKPTALGLEDAMHLEGFCTYSRTRNGREEQKTFVEFIDGLYGRKETKLLEEEIKRFADDPVWQQNKRKIRKVDLPEERVFLFDKNPITALRAKYALKKAAEKKVAASEGSEKSYAT</sequence>
<feature type="signal peptide" evidence="2">
    <location>
        <begin position="1"/>
        <end position="20"/>
    </location>
</feature>
<accession>A0AA38P3N7</accession>
<feature type="compositionally biased region" description="Low complexity" evidence="1">
    <location>
        <begin position="36"/>
        <end position="48"/>
    </location>
</feature>
<feature type="chain" id="PRO_5041412989" evidence="2">
    <location>
        <begin position="21"/>
        <end position="426"/>
    </location>
</feature>
<protein>
    <submittedName>
        <fullName evidence="3">Uncharacterized protein</fullName>
    </submittedName>
</protein>
<proteinExistence type="predicted"/>
<dbReference type="SUPFAM" id="SSF69349">
    <property type="entry name" value="Phage fibre proteins"/>
    <property type="match status" value="1"/>
</dbReference>
<dbReference type="EMBL" id="MU806383">
    <property type="protein sequence ID" value="KAJ3835732.1"/>
    <property type="molecule type" value="Genomic_DNA"/>
</dbReference>
<organism evidence="3 4">
    <name type="scientific">Lentinula raphanica</name>
    <dbReference type="NCBI Taxonomy" id="153919"/>
    <lineage>
        <taxon>Eukaryota</taxon>
        <taxon>Fungi</taxon>
        <taxon>Dikarya</taxon>
        <taxon>Basidiomycota</taxon>
        <taxon>Agaricomycotina</taxon>
        <taxon>Agaricomycetes</taxon>
        <taxon>Agaricomycetidae</taxon>
        <taxon>Agaricales</taxon>
        <taxon>Marasmiineae</taxon>
        <taxon>Omphalotaceae</taxon>
        <taxon>Lentinula</taxon>
    </lineage>
</organism>
<feature type="compositionally biased region" description="Polar residues" evidence="1">
    <location>
        <begin position="91"/>
        <end position="103"/>
    </location>
</feature>
<name>A0AA38P3N7_9AGAR</name>
<feature type="compositionally biased region" description="Basic and acidic residues" evidence="1">
    <location>
        <begin position="109"/>
        <end position="140"/>
    </location>
</feature>
<evidence type="ECO:0000313" key="3">
    <source>
        <dbReference type="EMBL" id="KAJ3835732.1"/>
    </source>
</evidence>
<comment type="caution">
    <text evidence="3">The sequence shown here is derived from an EMBL/GenBank/DDBJ whole genome shotgun (WGS) entry which is preliminary data.</text>
</comment>
<dbReference type="AlphaFoldDB" id="A0AA38P3N7"/>
<keyword evidence="4" id="KW-1185">Reference proteome</keyword>
<reference evidence="3" key="1">
    <citation type="submission" date="2022-08" db="EMBL/GenBank/DDBJ databases">
        <authorList>
            <consortium name="DOE Joint Genome Institute"/>
            <person name="Min B."/>
            <person name="Riley R."/>
            <person name="Sierra-Patev S."/>
            <person name="Naranjo-Ortiz M."/>
            <person name="Looney B."/>
            <person name="Konkel Z."/>
            <person name="Slot J.C."/>
            <person name="Sakamoto Y."/>
            <person name="Steenwyk J.L."/>
            <person name="Rokas A."/>
            <person name="Carro J."/>
            <person name="Camarero S."/>
            <person name="Ferreira P."/>
            <person name="Molpeceres G."/>
            <person name="Ruiz-Duenas F.J."/>
            <person name="Serrano A."/>
            <person name="Henrissat B."/>
            <person name="Drula E."/>
            <person name="Hughes K.W."/>
            <person name="Mata J.L."/>
            <person name="Ishikawa N.K."/>
            <person name="Vargas-Isla R."/>
            <person name="Ushijima S."/>
            <person name="Smith C.A."/>
            <person name="Ahrendt S."/>
            <person name="Andreopoulos W."/>
            <person name="He G."/>
            <person name="Labutti K."/>
            <person name="Lipzen A."/>
            <person name="Ng V."/>
            <person name="Sandor L."/>
            <person name="Barry K."/>
            <person name="Martinez A.T."/>
            <person name="Xiao Y."/>
            <person name="Gibbons J.G."/>
            <person name="Terashima K."/>
            <person name="Hibbett D.S."/>
            <person name="Grigoriev I.V."/>
        </authorList>
    </citation>
    <scope>NUCLEOTIDE SEQUENCE</scope>
    <source>
        <strain evidence="3">TFB9207</strain>
    </source>
</reference>
<feature type="region of interest" description="Disordered" evidence="1">
    <location>
        <begin position="65"/>
        <end position="140"/>
    </location>
</feature>
<evidence type="ECO:0000256" key="1">
    <source>
        <dbReference type="SAM" id="MobiDB-lite"/>
    </source>
</evidence>